<dbReference type="PROSITE" id="PS51257">
    <property type="entry name" value="PROKAR_LIPOPROTEIN"/>
    <property type="match status" value="1"/>
</dbReference>
<dbReference type="RefSeq" id="WP_013700971.1">
    <property type="nucleotide sequence ID" value="NC_015385.1"/>
</dbReference>
<reference evidence="2 3" key="1">
    <citation type="journal article" date="2011" name="Stand. Genomic Sci.">
        <title>Complete genome sequence of Treponema succinifaciens type strain (6091).</title>
        <authorList>
            <person name="Han C."/>
            <person name="Gronow S."/>
            <person name="Teshima H."/>
            <person name="Lapidus A."/>
            <person name="Nolan M."/>
            <person name="Lucas S."/>
            <person name="Hammon N."/>
            <person name="Deshpande S."/>
            <person name="Cheng J.F."/>
            <person name="Zeytun A."/>
            <person name="Tapia R."/>
            <person name="Goodwin L."/>
            <person name="Pitluck S."/>
            <person name="Liolios K."/>
            <person name="Pagani I."/>
            <person name="Ivanova N."/>
            <person name="Mavromatis K."/>
            <person name="Mikhailova N."/>
            <person name="Huntemann M."/>
            <person name="Pati A."/>
            <person name="Chen A."/>
            <person name="Palaniappan K."/>
            <person name="Land M."/>
            <person name="Hauser L."/>
            <person name="Brambilla E.M."/>
            <person name="Rohde M."/>
            <person name="Goker M."/>
            <person name="Woyke T."/>
            <person name="Bristow J."/>
            <person name="Eisen J.A."/>
            <person name="Markowitz V."/>
            <person name="Hugenholtz P."/>
            <person name="Kyrpides N.C."/>
            <person name="Klenk H.P."/>
            <person name="Detter J.C."/>
        </authorList>
    </citation>
    <scope>NUCLEOTIDE SEQUENCE [LARGE SCALE GENOMIC DNA]</scope>
    <source>
        <strain evidence="3">ATCC 33096 / DSM 2489 / 6091</strain>
    </source>
</reference>
<dbReference type="AlphaFoldDB" id="F2NVG2"/>
<organism evidence="2 3">
    <name type="scientific">Treponema succinifaciens (strain ATCC 33096 / DSM 2489 / 6091)</name>
    <dbReference type="NCBI Taxonomy" id="869209"/>
    <lineage>
        <taxon>Bacteria</taxon>
        <taxon>Pseudomonadati</taxon>
        <taxon>Spirochaetota</taxon>
        <taxon>Spirochaetia</taxon>
        <taxon>Spirochaetales</taxon>
        <taxon>Treponemataceae</taxon>
        <taxon>Treponema</taxon>
    </lineage>
</organism>
<sequence>MKKILLLCLSLLLVSCSKNNATESLNNSSPVRFVYNQKYGLFNPETKEVVLYPRYSYIEPFSNGFALGITGNEGDVCDIIDTSGSVLYSYKTEPLSHTYCYNGFFYFVNDSNESYYHGLYNYKGEQVFKSDFIYSMNSECIITKEKSNYVFLFFDNKGIKQKKLLLPDTYSYEPFSNGFARFYGYNNDEKVFGMIKSDKKIAIPPKYKQLGAEFKEGLLIAEDENSLYGLLNQEGNWVIQPKYEQLLNYSGKVLAAKIKNWKLIDLNENIIKSFPDNFTFISDFVQNIAIFSLTIDGSIKYGLINTQGDFVLNATCEKILPNPDNGYWQILVNNKWKMFKENIGLINTEEYLDFSKVN</sequence>
<feature type="chain" id="PRO_5003287238" evidence="1">
    <location>
        <begin position="22"/>
        <end position="358"/>
    </location>
</feature>
<protein>
    <submittedName>
        <fullName evidence="2">KWG Leptospira repeat protein</fullName>
    </submittedName>
</protein>
<evidence type="ECO:0000313" key="3">
    <source>
        <dbReference type="Proteomes" id="UP000006852"/>
    </source>
</evidence>
<feature type="signal peptide" evidence="1">
    <location>
        <begin position="1"/>
        <end position="21"/>
    </location>
</feature>
<dbReference type="PANTHER" id="PTHR37841:SF1">
    <property type="entry name" value="DUF3298 DOMAIN-CONTAINING PROTEIN"/>
    <property type="match status" value="1"/>
</dbReference>
<keyword evidence="3" id="KW-1185">Reference proteome</keyword>
<proteinExistence type="predicted"/>
<accession>F2NVG2</accession>
<evidence type="ECO:0000313" key="2">
    <source>
        <dbReference type="EMBL" id="AEB13672.1"/>
    </source>
</evidence>
<dbReference type="GeneID" id="302997921"/>
<name>F2NVG2_TRES6</name>
<dbReference type="HOGENOM" id="CLU_061180_0_0_12"/>
<evidence type="ECO:0000256" key="1">
    <source>
        <dbReference type="SAM" id="SignalP"/>
    </source>
</evidence>
<dbReference type="eggNOG" id="ENOG503201U">
    <property type="taxonomic scope" value="Bacteria"/>
</dbReference>
<dbReference type="Pfam" id="PF14903">
    <property type="entry name" value="WG_beta_rep"/>
    <property type="match status" value="4"/>
</dbReference>
<dbReference type="InterPro" id="IPR032774">
    <property type="entry name" value="WG_beta_rep"/>
</dbReference>
<dbReference type="STRING" id="869209.Tresu_0736"/>
<dbReference type="KEGG" id="tsu:Tresu_0736"/>
<dbReference type="EMBL" id="CP002631">
    <property type="protein sequence ID" value="AEB13672.1"/>
    <property type="molecule type" value="Genomic_DNA"/>
</dbReference>
<gene>
    <name evidence="2" type="ordered locus">Tresu_0736</name>
</gene>
<dbReference type="Proteomes" id="UP000006852">
    <property type="component" value="Chromosome"/>
</dbReference>
<reference evidence="3" key="2">
    <citation type="submission" date="2011-04" db="EMBL/GenBank/DDBJ databases">
        <title>The complete genome of chromosome of Treponema succinifaciens DSM 2489.</title>
        <authorList>
            <person name="Lucas S."/>
            <person name="Copeland A."/>
            <person name="Lapidus A."/>
            <person name="Bruce D."/>
            <person name="Goodwin L."/>
            <person name="Pitluck S."/>
            <person name="Peters L."/>
            <person name="Kyrpides N."/>
            <person name="Mavromatis K."/>
            <person name="Ivanova N."/>
            <person name="Ovchinnikova G."/>
            <person name="Teshima H."/>
            <person name="Detter J.C."/>
            <person name="Tapia R."/>
            <person name="Han C."/>
            <person name="Land M."/>
            <person name="Hauser L."/>
            <person name="Markowitz V."/>
            <person name="Cheng J.-F."/>
            <person name="Hugenholtz P."/>
            <person name="Woyke T."/>
            <person name="Wu D."/>
            <person name="Gronow S."/>
            <person name="Wellnitz S."/>
            <person name="Brambilla E."/>
            <person name="Klenk H.-P."/>
            <person name="Eisen J.A."/>
        </authorList>
    </citation>
    <scope>NUCLEOTIDE SEQUENCE [LARGE SCALE GENOMIC DNA]</scope>
    <source>
        <strain evidence="3">ATCC 33096 / DSM 2489 / 6091</strain>
    </source>
</reference>
<dbReference type="PANTHER" id="PTHR37841">
    <property type="entry name" value="GLR2918 PROTEIN"/>
    <property type="match status" value="1"/>
</dbReference>
<keyword evidence="1" id="KW-0732">Signal</keyword>